<evidence type="ECO:0000259" key="14">
    <source>
        <dbReference type="PROSITE" id="PS50835"/>
    </source>
</evidence>
<keyword evidence="8" id="KW-0675">Receptor</keyword>
<dbReference type="SUPFAM" id="SSF48726">
    <property type="entry name" value="Immunoglobulin"/>
    <property type="match status" value="2"/>
</dbReference>
<dbReference type="InterPro" id="IPR007110">
    <property type="entry name" value="Ig-like_dom"/>
</dbReference>
<evidence type="ECO:0000256" key="8">
    <source>
        <dbReference type="ARBA" id="ARBA00023170"/>
    </source>
</evidence>
<dbReference type="GO" id="GO:0031295">
    <property type="term" value="P:T cell costimulation"/>
    <property type="evidence" value="ECO:0007669"/>
    <property type="project" value="TreeGrafter"/>
</dbReference>
<dbReference type="Gene3D" id="2.60.40.10">
    <property type="entry name" value="Immunoglobulins"/>
    <property type="match status" value="2"/>
</dbReference>
<dbReference type="FunFam" id="2.60.40.10:FF:000142">
    <property type="entry name" value="V-set domain-containing T-cell activation inhibitor 1"/>
    <property type="match status" value="1"/>
</dbReference>
<evidence type="ECO:0000256" key="10">
    <source>
        <dbReference type="ARBA" id="ARBA00023319"/>
    </source>
</evidence>
<gene>
    <name evidence="15" type="ORF">OJAV_G00201360</name>
</gene>
<name>A0A437C8M9_ORYJA</name>
<dbReference type="PANTHER" id="PTHR25466">
    <property type="entry name" value="T-LYMPHOCYTE ACTIVATION ANTIGEN"/>
    <property type="match status" value="1"/>
</dbReference>
<dbReference type="InterPro" id="IPR013106">
    <property type="entry name" value="Ig_V-set"/>
</dbReference>
<evidence type="ECO:0000256" key="5">
    <source>
        <dbReference type="ARBA" id="ARBA00022989"/>
    </source>
</evidence>
<organism evidence="15 16">
    <name type="scientific">Oryzias javanicus</name>
    <name type="common">Javanese ricefish</name>
    <name type="synonym">Aplocheilus javanicus</name>
    <dbReference type="NCBI Taxonomy" id="123683"/>
    <lineage>
        <taxon>Eukaryota</taxon>
        <taxon>Metazoa</taxon>
        <taxon>Chordata</taxon>
        <taxon>Craniata</taxon>
        <taxon>Vertebrata</taxon>
        <taxon>Euteleostomi</taxon>
        <taxon>Actinopterygii</taxon>
        <taxon>Neopterygii</taxon>
        <taxon>Teleostei</taxon>
        <taxon>Neoteleostei</taxon>
        <taxon>Acanthomorphata</taxon>
        <taxon>Ovalentaria</taxon>
        <taxon>Atherinomorphae</taxon>
        <taxon>Beloniformes</taxon>
        <taxon>Adrianichthyidae</taxon>
        <taxon>Oryziinae</taxon>
        <taxon>Oryzias</taxon>
    </lineage>
</organism>
<dbReference type="InterPro" id="IPR053896">
    <property type="entry name" value="BTN3A2-like_Ig-C"/>
</dbReference>
<dbReference type="GO" id="GO:0006955">
    <property type="term" value="P:immune response"/>
    <property type="evidence" value="ECO:0007669"/>
    <property type="project" value="TreeGrafter"/>
</dbReference>
<dbReference type="InterPro" id="IPR051713">
    <property type="entry name" value="T-cell_Activation_Regulation"/>
</dbReference>
<feature type="signal peptide" evidence="13">
    <location>
        <begin position="1"/>
        <end position="21"/>
    </location>
</feature>
<feature type="domain" description="Ig-like" evidence="14">
    <location>
        <begin position="142"/>
        <end position="212"/>
    </location>
</feature>
<keyword evidence="4 13" id="KW-0732">Signal</keyword>
<dbReference type="GO" id="GO:0042130">
    <property type="term" value="P:negative regulation of T cell proliferation"/>
    <property type="evidence" value="ECO:0007669"/>
    <property type="project" value="TreeGrafter"/>
</dbReference>
<evidence type="ECO:0000256" key="11">
    <source>
        <dbReference type="SAM" id="MobiDB-lite"/>
    </source>
</evidence>
<dbReference type="GO" id="GO:0042102">
    <property type="term" value="P:positive regulation of T cell proliferation"/>
    <property type="evidence" value="ECO:0007669"/>
    <property type="project" value="TreeGrafter"/>
</dbReference>
<keyword evidence="3 12" id="KW-0812">Transmembrane</keyword>
<dbReference type="Proteomes" id="UP000283210">
    <property type="component" value="Chromosome 20"/>
</dbReference>
<feature type="domain" description="Ig-like" evidence="14">
    <location>
        <begin position="28"/>
        <end position="123"/>
    </location>
</feature>
<evidence type="ECO:0000256" key="4">
    <source>
        <dbReference type="ARBA" id="ARBA00022729"/>
    </source>
</evidence>
<comment type="subcellular location">
    <subcellularLocation>
        <location evidence="1">Cell membrane</location>
        <topology evidence="1">Single-pass type I membrane protein</topology>
    </subcellularLocation>
</comment>
<keyword evidence="6 12" id="KW-0472">Membrane</keyword>
<evidence type="ECO:0000256" key="9">
    <source>
        <dbReference type="ARBA" id="ARBA00023180"/>
    </source>
</evidence>
<dbReference type="InterPro" id="IPR013783">
    <property type="entry name" value="Ig-like_fold"/>
</dbReference>
<reference evidence="15 16" key="2">
    <citation type="submission" date="2019-01" db="EMBL/GenBank/DDBJ databases">
        <title>A chromosome length genome reference of the Java medaka (oryzias javanicus).</title>
        <authorList>
            <person name="Herpin A."/>
            <person name="Takehana Y."/>
            <person name="Naruse K."/>
            <person name="Ansai S."/>
            <person name="Kawaguchi M."/>
        </authorList>
    </citation>
    <scope>NUCLEOTIDE SEQUENCE [LARGE SCALE GENOMIC DNA]</scope>
    <source>
        <strain evidence="15">RS831</strain>
        <tissue evidence="15">Whole body</tissue>
    </source>
</reference>
<dbReference type="GO" id="GO:0007166">
    <property type="term" value="P:cell surface receptor signaling pathway"/>
    <property type="evidence" value="ECO:0007669"/>
    <property type="project" value="TreeGrafter"/>
</dbReference>
<evidence type="ECO:0000256" key="7">
    <source>
        <dbReference type="ARBA" id="ARBA00023157"/>
    </source>
</evidence>
<dbReference type="Pfam" id="PF07686">
    <property type="entry name" value="V-set"/>
    <property type="match status" value="1"/>
</dbReference>
<keyword evidence="7" id="KW-1015">Disulfide bond</keyword>
<dbReference type="GO" id="GO:0009897">
    <property type="term" value="C:external side of plasma membrane"/>
    <property type="evidence" value="ECO:0007669"/>
    <property type="project" value="TreeGrafter"/>
</dbReference>
<dbReference type="Pfam" id="PF22705">
    <property type="entry name" value="C2-set_3"/>
    <property type="match status" value="1"/>
</dbReference>
<evidence type="ECO:0000256" key="3">
    <source>
        <dbReference type="ARBA" id="ARBA00022692"/>
    </source>
</evidence>
<evidence type="ECO:0000256" key="13">
    <source>
        <dbReference type="SAM" id="SignalP"/>
    </source>
</evidence>
<protein>
    <recommendedName>
        <fullName evidence="14">Ig-like domain-containing protein</fullName>
    </recommendedName>
</protein>
<dbReference type="PANTHER" id="PTHR25466:SF14">
    <property type="entry name" value="BUTYROPHILIN SUBFAMILY 2 MEMBER A2-LIKE-RELATED"/>
    <property type="match status" value="1"/>
</dbReference>
<feature type="chain" id="PRO_5019186751" description="Ig-like domain-containing protein" evidence="13">
    <location>
        <begin position="22"/>
        <end position="306"/>
    </location>
</feature>
<evidence type="ECO:0000256" key="1">
    <source>
        <dbReference type="ARBA" id="ARBA00004251"/>
    </source>
</evidence>
<accession>A0A437C8M9</accession>
<evidence type="ECO:0000256" key="6">
    <source>
        <dbReference type="ARBA" id="ARBA00023136"/>
    </source>
</evidence>
<feature type="region of interest" description="Disordered" evidence="11">
    <location>
        <begin position="258"/>
        <end position="281"/>
    </location>
</feature>
<evidence type="ECO:0000256" key="2">
    <source>
        <dbReference type="ARBA" id="ARBA00022475"/>
    </source>
</evidence>
<keyword evidence="5 12" id="KW-1133">Transmembrane helix</keyword>
<proteinExistence type="predicted"/>
<dbReference type="GO" id="GO:0071222">
    <property type="term" value="P:cellular response to lipopolysaccharide"/>
    <property type="evidence" value="ECO:0007669"/>
    <property type="project" value="TreeGrafter"/>
</dbReference>
<dbReference type="SMART" id="SM00406">
    <property type="entry name" value="IGv"/>
    <property type="match status" value="1"/>
</dbReference>
<sequence length="306" mass="35192">MNKFFILFFLINLWILTREDAEVSCQFGQTCVLNCSFMTGRDPVIHWSQETPRRKEVHSYYENQDHLENQDQSFKGRTSLFRDQISRGNASLQLNGVMVQDEGSYGCYTSSYNEIAAGETFINMTVYAPVQKINMRQTENLIICSSDGIYPEPHLSWSTSPPSSRTFQNQTTVQKTEELLYHINSSLTLSDREDELEYICTISTPSDQRRASWRRRYDSHVIAWIVIPLVVIAAVIGLVVILVVSLVVWRRRRAWRGQKPSHTKPDLNRNSEETSSGENSETSTITIYGAIWNHVDHEEQQAVTTL</sequence>
<dbReference type="InterPro" id="IPR036179">
    <property type="entry name" value="Ig-like_dom_sf"/>
</dbReference>
<keyword evidence="10" id="KW-0393">Immunoglobulin domain</keyword>
<dbReference type="PROSITE" id="PS50835">
    <property type="entry name" value="IG_LIKE"/>
    <property type="match status" value="2"/>
</dbReference>
<evidence type="ECO:0000256" key="12">
    <source>
        <dbReference type="SAM" id="Phobius"/>
    </source>
</evidence>
<keyword evidence="16" id="KW-1185">Reference proteome</keyword>
<dbReference type="OMA" id="EYICTIS"/>
<evidence type="ECO:0000313" key="15">
    <source>
        <dbReference type="EMBL" id="RVE59122.1"/>
    </source>
</evidence>
<keyword evidence="2" id="KW-1003">Cell membrane</keyword>
<dbReference type="EMBL" id="CM012456">
    <property type="protein sequence ID" value="RVE59122.1"/>
    <property type="molecule type" value="Genomic_DNA"/>
</dbReference>
<feature type="transmembrane region" description="Helical" evidence="12">
    <location>
        <begin position="221"/>
        <end position="249"/>
    </location>
</feature>
<evidence type="ECO:0000313" key="16">
    <source>
        <dbReference type="Proteomes" id="UP000283210"/>
    </source>
</evidence>
<keyword evidence="9" id="KW-0325">Glycoprotein</keyword>
<dbReference type="OrthoDB" id="9983389at2759"/>
<reference evidence="15 16" key="1">
    <citation type="submission" date="2018-11" db="EMBL/GenBank/DDBJ databases">
        <authorList>
            <person name="Lopez-Roques C."/>
            <person name="Donnadieu C."/>
            <person name="Bouchez O."/>
            <person name="Klopp C."/>
            <person name="Cabau C."/>
            <person name="Zahm M."/>
        </authorList>
    </citation>
    <scope>NUCLEOTIDE SEQUENCE [LARGE SCALE GENOMIC DNA]</scope>
    <source>
        <strain evidence="15">RS831</strain>
        <tissue evidence="15">Whole body</tissue>
    </source>
</reference>
<dbReference type="AlphaFoldDB" id="A0A437C8M9"/>
<feature type="compositionally biased region" description="Basic and acidic residues" evidence="11">
    <location>
        <begin position="263"/>
        <end position="272"/>
    </location>
</feature>